<dbReference type="Proteomes" id="UP000324917">
    <property type="component" value="Unassembled WGS sequence"/>
</dbReference>
<dbReference type="InterPro" id="IPR024983">
    <property type="entry name" value="CHAT_dom"/>
</dbReference>
<dbReference type="EMBL" id="BHVP01000086">
    <property type="protein sequence ID" value="GCA76702.1"/>
    <property type="molecule type" value="Genomic_DNA"/>
</dbReference>
<proteinExistence type="predicted"/>
<organism evidence="2 3">
    <name type="scientific">Microcystis aeruginosa NIES-2520</name>
    <dbReference type="NCBI Taxonomy" id="2303982"/>
    <lineage>
        <taxon>Bacteria</taxon>
        <taxon>Bacillati</taxon>
        <taxon>Cyanobacteriota</taxon>
        <taxon>Cyanophyceae</taxon>
        <taxon>Oscillatoriophycideae</taxon>
        <taxon>Chroococcales</taxon>
        <taxon>Microcystaceae</taxon>
        <taxon>Microcystis</taxon>
    </lineage>
</organism>
<sequence>MTQFYQNLKNGMTKSEAMRQAKLSQIKSHPYYWSPFILIGAAN</sequence>
<gene>
    <name evidence="2" type="ORF">MiTe_03551</name>
</gene>
<evidence type="ECO:0000313" key="2">
    <source>
        <dbReference type="EMBL" id="GCA76702.1"/>
    </source>
</evidence>
<evidence type="ECO:0000259" key="1">
    <source>
        <dbReference type="Pfam" id="PF12770"/>
    </source>
</evidence>
<accession>A0A5A5RUA3</accession>
<feature type="domain" description="CHAT" evidence="1">
    <location>
        <begin position="1"/>
        <end position="41"/>
    </location>
</feature>
<comment type="caution">
    <text evidence="2">The sequence shown here is derived from an EMBL/GenBank/DDBJ whole genome shotgun (WGS) entry which is preliminary data.</text>
</comment>
<dbReference type="AlphaFoldDB" id="A0A5A5RUA3"/>
<reference evidence="2 3" key="1">
    <citation type="submission" date="2018-09" db="EMBL/GenBank/DDBJ databases">
        <title>Evolutionary history of phycoerythrin pigmentation in the water bloom-forming cyanobacterium Microcystis aeruginosa.</title>
        <authorList>
            <person name="Tanabe Y."/>
            <person name="Tanabe Y."/>
            <person name="Yamaguchi H."/>
        </authorList>
    </citation>
    <scope>NUCLEOTIDE SEQUENCE [LARGE SCALE GENOMIC DNA]</scope>
    <source>
        <strain evidence="2 3">NIES-2520</strain>
    </source>
</reference>
<evidence type="ECO:0000313" key="3">
    <source>
        <dbReference type="Proteomes" id="UP000324917"/>
    </source>
</evidence>
<name>A0A5A5RUA3_MICAE</name>
<dbReference type="Pfam" id="PF12770">
    <property type="entry name" value="CHAT"/>
    <property type="match status" value="1"/>
</dbReference>
<protein>
    <recommendedName>
        <fullName evidence="1">CHAT domain-containing protein</fullName>
    </recommendedName>
</protein>